<feature type="region of interest" description="Disordered" evidence="1">
    <location>
        <begin position="541"/>
        <end position="569"/>
    </location>
</feature>
<feature type="compositionally biased region" description="Polar residues" evidence="1">
    <location>
        <begin position="300"/>
        <end position="310"/>
    </location>
</feature>
<dbReference type="AlphaFoldDB" id="A0A5J4USM2"/>
<proteinExistence type="predicted"/>
<reference evidence="2 3" key="1">
    <citation type="submission" date="2019-03" db="EMBL/GenBank/DDBJ databases">
        <title>Single cell metagenomics reveals metabolic interactions within the superorganism composed of flagellate Streblomastix strix and complex community of Bacteroidetes bacteria on its surface.</title>
        <authorList>
            <person name="Treitli S.C."/>
            <person name="Kolisko M."/>
            <person name="Husnik F."/>
            <person name="Keeling P."/>
            <person name="Hampl V."/>
        </authorList>
    </citation>
    <scope>NUCLEOTIDE SEQUENCE [LARGE SCALE GENOMIC DNA]</scope>
    <source>
        <strain evidence="2">ST1C</strain>
    </source>
</reference>
<dbReference type="Proteomes" id="UP000324800">
    <property type="component" value="Unassembled WGS sequence"/>
</dbReference>
<feature type="region of interest" description="Disordered" evidence="1">
    <location>
        <begin position="64"/>
        <end position="84"/>
    </location>
</feature>
<accession>A0A5J4USM2</accession>
<feature type="compositionally biased region" description="Basic and acidic residues" evidence="1">
    <location>
        <begin position="546"/>
        <end position="569"/>
    </location>
</feature>
<organism evidence="2 3">
    <name type="scientific">Streblomastix strix</name>
    <dbReference type="NCBI Taxonomy" id="222440"/>
    <lineage>
        <taxon>Eukaryota</taxon>
        <taxon>Metamonada</taxon>
        <taxon>Preaxostyla</taxon>
        <taxon>Oxymonadida</taxon>
        <taxon>Streblomastigidae</taxon>
        <taxon>Streblomastix</taxon>
    </lineage>
</organism>
<name>A0A5J4USM2_9EUKA</name>
<comment type="caution">
    <text evidence="2">The sequence shown here is derived from an EMBL/GenBank/DDBJ whole genome shotgun (WGS) entry which is preliminary data.</text>
</comment>
<feature type="compositionally biased region" description="Basic and acidic residues" evidence="1">
    <location>
        <begin position="64"/>
        <end position="73"/>
    </location>
</feature>
<evidence type="ECO:0000313" key="3">
    <source>
        <dbReference type="Proteomes" id="UP000324800"/>
    </source>
</evidence>
<sequence length="671" mass="76873">MHQHESQQRQSKERLLHKLPQHVYFNVFALSEEDALQELQFIYSLASLPQIMDPINYSINKSESIQKKKEHQQQNEITNSIEQQKDDSEEEIIVTPIDRVLLIRMLALFPYATHFYLDNGLFDVIDECISRSPAFQPYLFDAIFWTETPLNLDQKAQQRWGIEGEQFIIRFALENQDALIHGSSLVRYSGLLFESVLSWLLKLPLPISILQKDNDEQKIKSGNMMIDDVSDSQQTSVEWVFTRFTKNEKALLSTRVLKSMVTAVSLYQRAITSVAQASSSFSSSHQTIFTPILSINSNSGMTASNRSHSASSKKSKNKDNQKQIDQISKINESINQINNLDPLNLTISNDPTQKLVYLQPSLVTTIDLADRERISVILEECHSHTLFLVANLICLKAINPDKANVSMGMNSMNNIISSSLRSGKEKEKEKENMNVKQDEIFADQLYLTQIRQRKQISVSDCFSYYFSQPFEWVAILSSNINMCYHSLPLLVSLTEISLFCMNRKGEPTYTLLSNLAVLCRTSLLDVSQGIDGIQNSLFNNGMERSNSNERVKTNKDRVDKSQGKNRDKLGNDNESVVLDRFIVFIRCLIVYAAANASNILTHEPLKRMNKLRRQTNSSLKKVKHQKVQTVNAETMKWTLQILKDPHSHYTSTRNFLHDLATRLFKEISHMI</sequence>
<gene>
    <name evidence="2" type="ORF">EZS28_031064</name>
</gene>
<evidence type="ECO:0000313" key="2">
    <source>
        <dbReference type="EMBL" id="KAA6373409.1"/>
    </source>
</evidence>
<feature type="region of interest" description="Disordered" evidence="1">
    <location>
        <begin position="300"/>
        <end position="322"/>
    </location>
</feature>
<evidence type="ECO:0000256" key="1">
    <source>
        <dbReference type="SAM" id="MobiDB-lite"/>
    </source>
</evidence>
<dbReference type="EMBL" id="SNRW01012778">
    <property type="protein sequence ID" value="KAA6373409.1"/>
    <property type="molecule type" value="Genomic_DNA"/>
</dbReference>
<protein>
    <submittedName>
        <fullName evidence="2">Uncharacterized protein</fullName>
    </submittedName>
</protein>